<dbReference type="AlphaFoldDB" id="A0A542ZUK8"/>
<comment type="caution">
    <text evidence="3">The sequence shown here is derived from an EMBL/GenBank/DDBJ whole genome shotgun (WGS) entry which is preliminary data.</text>
</comment>
<keyword evidence="2" id="KW-0812">Transmembrane</keyword>
<keyword evidence="2" id="KW-1133">Transmembrane helix</keyword>
<proteinExistence type="predicted"/>
<feature type="region of interest" description="Disordered" evidence="1">
    <location>
        <begin position="1"/>
        <end position="57"/>
    </location>
</feature>
<protein>
    <submittedName>
        <fullName evidence="3">Uncharacterized protein</fullName>
    </submittedName>
</protein>
<evidence type="ECO:0000256" key="1">
    <source>
        <dbReference type="SAM" id="MobiDB-lite"/>
    </source>
</evidence>
<evidence type="ECO:0000256" key="2">
    <source>
        <dbReference type="SAM" id="Phobius"/>
    </source>
</evidence>
<reference evidence="3 4" key="1">
    <citation type="submission" date="2019-06" db="EMBL/GenBank/DDBJ databases">
        <title>Sequencing the genomes of 1000 actinobacteria strains.</title>
        <authorList>
            <person name="Klenk H.-P."/>
        </authorList>
    </citation>
    <scope>NUCLEOTIDE SEQUENCE [LARGE SCALE GENOMIC DNA]</scope>
    <source>
        <strain evidence="3 4">DSM 4813</strain>
    </source>
</reference>
<name>A0A542ZUK8_RARFA</name>
<dbReference type="Proteomes" id="UP000315389">
    <property type="component" value="Unassembled WGS sequence"/>
</dbReference>
<feature type="transmembrane region" description="Helical" evidence="2">
    <location>
        <begin position="61"/>
        <end position="83"/>
    </location>
</feature>
<sequence length="86" mass="8953">MTSPGPQFDDNDGGDAHRAETNGPALDEENAPPAPLLPADDGDEPAELEDDKPWGEASPVWVQRTVLGVAIGAIVLALVLIILGSR</sequence>
<keyword evidence="2" id="KW-0472">Membrane</keyword>
<organism evidence="3 4">
    <name type="scientific">Rarobacter faecitabidus</name>
    <dbReference type="NCBI Taxonomy" id="13243"/>
    <lineage>
        <taxon>Bacteria</taxon>
        <taxon>Bacillati</taxon>
        <taxon>Actinomycetota</taxon>
        <taxon>Actinomycetes</taxon>
        <taxon>Micrococcales</taxon>
        <taxon>Rarobacteraceae</taxon>
        <taxon>Rarobacter</taxon>
    </lineage>
</organism>
<gene>
    <name evidence="3" type="ORF">FB461_0538</name>
</gene>
<feature type="compositionally biased region" description="Acidic residues" evidence="1">
    <location>
        <begin position="40"/>
        <end position="50"/>
    </location>
</feature>
<dbReference type="RefSeq" id="WP_142118704.1">
    <property type="nucleotide sequence ID" value="NZ_BAAASV010000003.1"/>
</dbReference>
<dbReference type="EMBL" id="VFOS01000001">
    <property type="protein sequence ID" value="TQL64053.1"/>
    <property type="molecule type" value="Genomic_DNA"/>
</dbReference>
<accession>A0A542ZUK8</accession>
<keyword evidence="4" id="KW-1185">Reference proteome</keyword>
<evidence type="ECO:0000313" key="3">
    <source>
        <dbReference type="EMBL" id="TQL64053.1"/>
    </source>
</evidence>
<evidence type="ECO:0000313" key="4">
    <source>
        <dbReference type="Proteomes" id="UP000315389"/>
    </source>
</evidence>